<name>A0ABC8RGG9_9AQUA</name>
<accession>A0ABC8RGG9</accession>
<evidence type="ECO:0000313" key="2">
    <source>
        <dbReference type="EMBL" id="CAK9144064.1"/>
    </source>
</evidence>
<dbReference type="Pfam" id="PF23659">
    <property type="entry name" value="UFL1"/>
    <property type="match status" value="1"/>
</dbReference>
<sequence>MALVPDFEEQGIDDLETILVPLAHHLRPMLLNSWKERSKVAFTKNAKKMKCLLDNLQQRLDKPFLNMQLYEKALNLFEDDQSTLHQQDWDFIVLQLVMLVMKCMCHFLLDVVHDEGIGMVGMSDLNDNVDSSSAA</sequence>
<feature type="domain" description="E3 UFM1-protein ligase 1-like" evidence="1">
    <location>
        <begin position="53"/>
        <end position="83"/>
    </location>
</feature>
<protein>
    <recommendedName>
        <fullName evidence="1">E3 UFM1-protein ligase 1-like domain-containing protein</fullName>
    </recommendedName>
</protein>
<gene>
    <name evidence="2" type="ORF">ILEXP_LOCUS11806</name>
</gene>
<dbReference type="PANTHER" id="PTHR31057:SF0">
    <property type="entry name" value="E3 UFM1-PROTEIN LIGASE 1"/>
    <property type="match status" value="1"/>
</dbReference>
<comment type="caution">
    <text evidence="2">The sequence shown here is derived from an EMBL/GenBank/DDBJ whole genome shotgun (WGS) entry which is preliminary data.</text>
</comment>
<keyword evidence="3" id="KW-1185">Reference proteome</keyword>
<dbReference type="Proteomes" id="UP001642360">
    <property type="component" value="Unassembled WGS sequence"/>
</dbReference>
<dbReference type="AlphaFoldDB" id="A0ABC8RGG9"/>
<organism evidence="2 3">
    <name type="scientific">Ilex paraguariensis</name>
    <name type="common">yerba mate</name>
    <dbReference type="NCBI Taxonomy" id="185542"/>
    <lineage>
        <taxon>Eukaryota</taxon>
        <taxon>Viridiplantae</taxon>
        <taxon>Streptophyta</taxon>
        <taxon>Embryophyta</taxon>
        <taxon>Tracheophyta</taxon>
        <taxon>Spermatophyta</taxon>
        <taxon>Magnoliopsida</taxon>
        <taxon>eudicotyledons</taxon>
        <taxon>Gunneridae</taxon>
        <taxon>Pentapetalae</taxon>
        <taxon>asterids</taxon>
        <taxon>campanulids</taxon>
        <taxon>Aquifoliales</taxon>
        <taxon>Aquifoliaceae</taxon>
        <taxon>Ilex</taxon>
    </lineage>
</organism>
<evidence type="ECO:0000313" key="3">
    <source>
        <dbReference type="Proteomes" id="UP001642360"/>
    </source>
</evidence>
<dbReference type="InterPro" id="IPR018611">
    <property type="entry name" value="Ufl1"/>
</dbReference>
<dbReference type="PANTHER" id="PTHR31057">
    <property type="entry name" value="E3 UFM1-PROTEIN LIGASE 1"/>
    <property type="match status" value="1"/>
</dbReference>
<proteinExistence type="predicted"/>
<dbReference type="InterPro" id="IPR056580">
    <property type="entry name" value="Ufl1_dom"/>
</dbReference>
<evidence type="ECO:0000259" key="1">
    <source>
        <dbReference type="Pfam" id="PF23659"/>
    </source>
</evidence>
<dbReference type="EMBL" id="CAUOFW020001363">
    <property type="protein sequence ID" value="CAK9144064.1"/>
    <property type="molecule type" value="Genomic_DNA"/>
</dbReference>
<reference evidence="2 3" key="1">
    <citation type="submission" date="2024-02" db="EMBL/GenBank/DDBJ databases">
        <authorList>
            <person name="Vignale AGUSTIN F."/>
            <person name="Sosa J E."/>
            <person name="Modenutti C."/>
        </authorList>
    </citation>
    <scope>NUCLEOTIDE SEQUENCE [LARGE SCALE GENOMIC DNA]</scope>
</reference>